<dbReference type="GeneTree" id="ENSGT01150000286961"/>
<dbReference type="Gene3D" id="1.20.1070.10">
    <property type="entry name" value="Rhodopsin 7-helix transmembrane proteins"/>
    <property type="match status" value="1"/>
</dbReference>
<keyword evidence="10 12" id="KW-0807">Transducer</keyword>
<evidence type="ECO:0000256" key="10">
    <source>
        <dbReference type="ARBA" id="ARBA00023224"/>
    </source>
</evidence>
<accession>H3A2Q6</accession>
<evidence type="ECO:0000313" key="16">
    <source>
        <dbReference type="Proteomes" id="UP000008672"/>
    </source>
</evidence>
<evidence type="ECO:0000256" key="6">
    <source>
        <dbReference type="ARBA" id="ARBA00022989"/>
    </source>
</evidence>
<keyword evidence="8 12" id="KW-0472">Membrane</keyword>
<evidence type="ECO:0000259" key="14">
    <source>
        <dbReference type="PROSITE" id="PS50262"/>
    </source>
</evidence>
<keyword evidence="9 12" id="KW-0675">Receptor</keyword>
<keyword evidence="3 12" id="KW-0919">Taste</keyword>
<feature type="transmembrane region" description="Helical" evidence="13">
    <location>
        <begin position="42"/>
        <end position="67"/>
    </location>
</feature>
<dbReference type="Ensembl" id="ENSLACT00000003963.1">
    <property type="protein sequence ID" value="ENSLACP00000003927.1"/>
    <property type="gene ID" value="ENSLACG00000003496.1"/>
</dbReference>
<dbReference type="EMBL" id="AFYH01257934">
    <property type="status" value="NOT_ANNOTATED_CDS"/>
    <property type="molecule type" value="Genomic_DNA"/>
</dbReference>
<name>H3A2Q6_LATCH</name>
<dbReference type="SUPFAM" id="SSF81321">
    <property type="entry name" value="Family A G protein-coupled receptor-like"/>
    <property type="match status" value="1"/>
</dbReference>
<sequence length="307" mass="34908">MEVSDIMLLSMGVLIVWFGCIWNMFIILVLTLEYRRSQSLQLYEVIVMLISICNLILEVASICWFFVFFLSLCLSVGKLFFQVTETLLLFLPKVVIWLTAWLCFIYCVKIIKVNWGFFLQLKQKISLVVKIMATGMVVMCFVISLPVNFIINFRPNTTEVCRKYHMITNNTEMNTIYSTVISFFTSLMPLILMLLSCFSIVIFLCQHSRNMDKNINSSSSSRNEAHTAVAIMLFSLTALFIICAGAALPINIQVGLGQYSTRRIIAITQALYSAGSPVILIMGTVKLRKSFINFCSINHCKLHSNTL</sequence>
<reference evidence="15" key="2">
    <citation type="submission" date="2025-08" db="UniProtKB">
        <authorList>
            <consortium name="Ensembl"/>
        </authorList>
    </citation>
    <scope>IDENTIFICATION</scope>
</reference>
<keyword evidence="7 12" id="KW-0297">G-protein coupled receptor</keyword>
<comment type="similarity">
    <text evidence="2 11">Belongs to the G-protein coupled receptor T2R family.</text>
</comment>
<evidence type="ECO:0000256" key="4">
    <source>
        <dbReference type="ARBA" id="ARBA00022606"/>
    </source>
</evidence>
<dbReference type="InterPro" id="IPR017452">
    <property type="entry name" value="GPCR_Rhodpsn_7TM"/>
</dbReference>
<evidence type="ECO:0000256" key="5">
    <source>
        <dbReference type="ARBA" id="ARBA00022692"/>
    </source>
</evidence>
<feature type="domain" description="G-protein coupled receptors family 1 profile" evidence="14">
    <location>
        <begin position="22"/>
        <end position="243"/>
    </location>
</feature>
<reference evidence="16" key="1">
    <citation type="submission" date="2011-08" db="EMBL/GenBank/DDBJ databases">
        <title>The draft genome of Latimeria chalumnae.</title>
        <authorList>
            <person name="Di Palma F."/>
            <person name="Alfoldi J."/>
            <person name="Johnson J."/>
            <person name="Berlin A."/>
            <person name="Gnerre S."/>
            <person name="Jaffe D."/>
            <person name="MacCallum I."/>
            <person name="Young S."/>
            <person name="Walker B.J."/>
            <person name="Lander E."/>
            <person name="Lindblad-Toh K."/>
        </authorList>
    </citation>
    <scope>NUCLEOTIDE SEQUENCE [LARGE SCALE GENOMIC DNA]</scope>
    <source>
        <strain evidence="16">Wild caught</strain>
    </source>
</reference>
<organism evidence="15 16">
    <name type="scientific">Latimeria chalumnae</name>
    <name type="common">Coelacanth</name>
    <dbReference type="NCBI Taxonomy" id="7897"/>
    <lineage>
        <taxon>Eukaryota</taxon>
        <taxon>Metazoa</taxon>
        <taxon>Chordata</taxon>
        <taxon>Craniata</taxon>
        <taxon>Vertebrata</taxon>
        <taxon>Euteleostomi</taxon>
        <taxon>Coelacanthiformes</taxon>
        <taxon>Coelacanthidae</taxon>
        <taxon>Latimeria</taxon>
    </lineage>
</organism>
<dbReference type="Pfam" id="PF05296">
    <property type="entry name" value="TAS2R"/>
    <property type="match status" value="1"/>
</dbReference>
<dbReference type="GO" id="GO:0016020">
    <property type="term" value="C:membrane"/>
    <property type="evidence" value="ECO:0007669"/>
    <property type="project" value="UniProtKB-SubCell"/>
</dbReference>
<evidence type="ECO:0000256" key="1">
    <source>
        <dbReference type="ARBA" id="ARBA00004141"/>
    </source>
</evidence>
<keyword evidence="4 12" id="KW-0716">Sensory transduction</keyword>
<dbReference type="HOGENOM" id="CLU_072337_0_0_1"/>
<keyword evidence="16" id="KW-1185">Reference proteome</keyword>
<feature type="transmembrane region" description="Helical" evidence="13">
    <location>
        <begin position="264"/>
        <end position="285"/>
    </location>
</feature>
<evidence type="ECO:0000256" key="12">
    <source>
        <dbReference type="RuleBase" id="RU004424"/>
    </source>
</evidence>
<dbReference type="GO" id="GO:0004930">
    <property type="term" value="F:G protein-coupled receptor activity"/>
    <property type="evidence" value="ECO:0007669"/>
    <property type="project" value="UniProtKB-KW"/>
</dbReference>
<feature type="transmembrane region" description="Helical" evidence="13">
    <location>
        <begin position="6"/>
        <end position="30"/>
    </location>
</feature>
<evidence type="ECO:0000256" key="13">
    <source>
        <dbReference type="SAM" id="Phobius"/>
    </source>
</evidence>
<keyword evidence="5 12" id="KW-0812">Transmembrane</keyword>
<evidence type="ECO:0000256" key="3">
    <source>
        <dbReference type="ARBA" id="ARBA00022480"/>
    </source>
</evidence>
<evidence type="ECO:0000313" key="15">
    <source>
        <dbReference type="Ensembl" id="ENSLACP00000003927.1"/>
    </source>
</evidence>
<dbReference type="OMA" id="EVASICW"/>
<feature type="transmembrane region" description="Helical" evidence="13">
    <location>
        <begin position="87"/>
        <end position="107"/>
    </location>
</feature>
<feature type="transmembrane region" description="Helical" evidence="13">
    <location>
        <begin position="127"/>
        <end position="151"/>
    </location>
</feature>
<dbReference type="PROSITE" id="PS50262">
    <property type="entry name" value="G_PROTEIN_RECEP_F1_2"/>
    <property type="match status" value="1"/>
</dbReference>
<dbReference type="GO" id="GO:0033038">
    <property type="term" value="F:bitter taste receptor activity"/>
    <property type="evidence" value="ECO:0007669"/>
    <property type="project" value="InterPro"/>
</dbReference>
<evidence type="ECO:0000256" key="2">
    <source>
        <dbReference type="ARBA" id="ARBA00007376"/>
    </source>
</evidence>
<keyword evidence="6 13" id="KW-1133">Transmembrane helix</keyword>
<dbReference type="Proteomes" id="UP000008672">
    <property type="component" value="Unassembled WGS sequence"/>
</dbReference>
<feature type="transmembrane region" description="Helical" evidence="13">
    <location>
        <begin position="225"/>
        <end position="252"/>
    </location>
</feature>
<dbReference type="AlphaFoldDB" id="H3A2Q6"/>
<dbReference type="eggNOG" id="ENOG502SY8P">
    <property type="taxonomic scope" value="Eukaryota"/>
</dbReference>
<protein>
    <recommendedName>
        <fullName evidence="12">Taste receptor type 2</fullName>
    </recommendedName>
</protein>
<dbReference type="PANTHER" id="PTHR11394">
    <property type="entry name" value="TASTE RECEPTOR TYPE 2"/>
    <property type="match status" value="1"/>
</dbReference>
<evidence type="ECO:0000256" key="9">
    <source>
        <dbReference type="ARBA" id="ARBA00023170"/>
    </source>
</evidence>
<dbReference type="InParanoid" id="H3A2Q6"/>
<dbReference type="InterPro" id="IPR007960">
    <property type="entry name" value="TAS2R"/>
</dbReference>
<proteinExistence type="inferred from homology"/>
<evidence type="ECO:0000256" key="11">
    <source>
        <dbReference type="RuleBase" id="RU004423"/>
    </source>
</evidence>
<evidence type="ECO:0000256" key="7">
    <source>
        <dbReference type="ARBA" id="ARBA00023040"/>
    </source>
</evidence>
<feature type="transmembrane region" description="Helical" evidence="13">
    <location>
        <begin position="176"/>
        <end position="204"/>
    </location>
</feature>
<evidence type="ECO:0000256" key="8">
    <source>
        <dbReference type="ARBA" id="ARBA00023136"/>
    </source>
</evidence>
<reference evidence="15" key="3">
    <citation type="submission" date="2025-09" db="UniProtKB">
        <authorList>
            <consortium name="Ensembl"/>
        </authorList>
    </citation>
    <scope>IDENTIFICATION</scope>
</reference>
<comment type="subcellular location">
    <subcellularLocation>
        <location evidence="1 12">Membrane</location>
        <topology evidence="1 12">Multi-pass membrane protein</topology>
    </subcellularLocation>
</comment>
<dbReference type="PANTHER" id="PTHR11394:SF47">
    <property type="entry name" value="TASTE RECEPTOR TYPE 2 MEMBER 40"/>
    <property type="match status" value="1"/>
</dbReference>
<dbReference type="FunCoup" id="H3A2Q6">
    <property type="interactions" value="529"/>
</dbReference>